<gene>
    <name evidence="3" type="ORF">LSH36_924g00025</name>
</gene>
<name>A0AAD9IY48_9ANNE</name>
<evidence type="ECO:0000313" key="4">
    <source>
        <dbReference type="Proteomes" id="UP001208570"/>
    </source>
</evidence>
<dbReference type="Gene3D" id="2.120.10.30">
    <property type="entry name" value="TolB, C-terminal domain"/>
    <property type="match status" value="2"/>
</dbReference>
<feature type="compositionally biased region" description="Basic and acidic residues" evidence="1">
    <location>
        <begin position="11"/>
        <end position="32"/>
    </location>
</feature>
<keyword evidence="2" id="KW-0472">Membrane</keyword>
<evidence type="ECO:0000256" key="1">
    <source>
        <dbReference type="SAM" id="MobiDB-lite"/>
    </source>
</evidence>
<evidence type="ECO:0000256" key="2">
    <source>
        <dbReference type="SAM" id="Phobius"/>
    </source>
</evidence>
<evidence type="ECO:0000313" key="3">
    <source>
        <dbReference type="EMBL" id="KAK2142668.1"/>
    </source>
</evidence>
<feature type="region of interest" description="Disordered" evidence="1">
    <location>
        <begin position="1"/>
        <end position="32"/>
    </location>
</feature>
<organism evidence="3 4">
    <name type="scientific">Paralvinella palmiformis</name>
    <dbReference type="NCBI Taxonomy" id="53620"/>
    <lineage>
        <taxon>Eukaryota</taxon>
        <taxon>Metazoa</taxon>
        <taxon>Spiralia</taxon>
        <taxon>Lophotrochozoa</taxon>
        <taxon>Annelida</taxon>
        <taxon>Polychaeta</taxon>
        <taxon>Sedentaria</taxon>
        <taxon>Canalipalpata</taxon>
        <taxon>Terebellida</taxon>
        <taxon>Terebelliformia</taxon>
        <taxon>Alvinellidae</taxon>
        <taxon>Paralvinella</taxon>
    </lineage>
</organism>
<sequence length="485" mass="55042">MAKSRARRINAKREHCSRTKSDQIHKDTSNRREQLRTALSRLRSYLDDGNATTLNNCKALDHISKTFDHFRSLLNQRESKLKEEIRLHHEAQEVFLLRAREELRQKVADSENILNILDTSSSNTNEELAKEYGDLLVQLELHKNFPNEGCACVFYPGDCNMADTIRQYGTIDREPKLEAVEPSTTRKRRCTCLVGLNFTAVIITIMIAVFVLWYGCKHREYANYKYVSHRVLNTQPYDMECSKGGRLLVSGANGIVGFDNTLQERKLLVSDSYTTRMTTDHVGGIYAAVRNSAVIRMFDPEGHHQHDISLRDDPYLQISPFGMATGANGLLYVARKLLHESLFTVEVYTTGGRFVKVLIKEKSLPKLDLYEVYRISMSVDSSGNIAIADLCGLSVYTPEGAVIETRDRDSGAPFQSSNDLVGDEFGQYLIADWKGQRLVVLLHNMTLVGYVTDGRIERPTRIALCPDGQLYVYDIELERIVVLDI</sequence>
<feature type="compositionally biased region" description="Basic residues" evidence="1">
    <location>
        <begin position="1"/>
        <end position="10"/>
    </location>
</feature>
<dbReference type="AlphaFoldDB" id="A0AAD9IY48"/>
<accession>A0AAD9IY48</accession>
<protein>
    <submittedName>
        <fullName evidence="3">Uncharacterized protein</fullName>
    </submittedName>
</protein>
<dbReference type="EMBL" id="JAODUP010000924">
    <property type="protein sequence ID" value="KAK2142668.1"/>
    <property type="molecule type" value="Genomic_DNA"/>
</dbReference>
<reference evidence="3" key="1">
    <citation type="journal article" date="2023" name="Mol. Biol. Evol.">
        <title>Third-Generation Sequencing Reveals the Adaptive Role of the Epigenome in Three Deep-Sea Polychaetes.</title>
        <authorList>
            <person name="Perez M."/>
            <person name="Aroh O."/>
            <person name="Sun Y."/>
            <person name="Lan Y."/>
            <person name="Juniper S.K."/>
            <person name="Young C.R."/>
            <person name="Angers B."/>
            <person name="Qian P.Y."/>
        </authorList>
    </citation>
    <scope>NUCLEOTIDE SEQUENCE</scope>
    <source>
        <strain evidence="3">P08H-3</strain>
    </source>
</reference>
<feature type="transmembrane region" description="Helical" evidence="2">
    <location>
        <begin position="193"/>
        <end position="215"/>
    </location>
</feature>
<proteinExistence type="predicted"/>
<keyword evidence="4" id="KW-1185">Reference proteome</keyword>
<comment type="caution">
    <text evidence="3">The sequence shown here is derived from an EMBL/GenBank/DDBJ whole genome shotgun (WGS) entry which is preliminary data.</text>
</comment>
<dbReference type="SUPFAM" id="SSF101898">
    <property type="entry name" value="NHL repeat"/>
    <property type="match status" value="1"/>
</dbReference>
<dbReference type="Proteomes" id="UP001208570">
    <property type="component" value="Unassembled WGS sequence"/>
</dbReference>
<keyword evidence="2" id="KW-0812">Transmembrane</keyword>
<dbReference type="InterPro" id="IPR011042">
    <property type="entry name" value="6-blade_b-propeller_TolB-like"/>
</dbReference>
<keyword evidence="2" id="KW-1133">Transmembrane helix</keyword>